<dbReference type="EMBL" id="CR378673">
    <property type="protein sequence ID" value="CAG21425.1"/>
    <property type="molecule type" value="Genomic_DNA"/>
</dbReference>
<keyword evidence="3" id="KW-1185">Reference proteome</keyword>
<organism evidence="2 3">
    <name type="scientific">Photobacterium profundum (strain SS9)</name>
    <dbReference type="NCBI Taxonomy" id="298386"/>
    <lineage>
        <taxon>Bacteria</taxon>
        <taxon>Pseudomonadati</taxon>
        <taxon>Pseudomonadota</taxon>
        <taxon>Gammaproteobacteria</taxon>
        <taxon>Vibrionales</taxon>
        <taxon>Vibrionaceae</taxon>
        <taxon>Photobacterium</taxon>
    </lineage>
</organism>
<evidence type="ECO:0000313" key="3">
    <source>
        <dbReference type="Proteomes" id="UP000000593"/>
    </source>
</evidence>
<proteinExistence type="predicted"/>
<reference evidence="3" key="1">
    <citation type="journal article" date="2005" name="Science">
        <title>Life at depth: Photobacterium profundum genome sequence and expression analysis.</title>
        <authorList>
            <person name="Vezzi A."/>
            <person name="Campanaro S."/>
            <person name="D'Angelo M."/>
            <person name="Simonato F."/>
            <person name="Vitulo N."/>
            <person name="Lauro F.M."/>
            <person name="Cestaro A."/>
            <person name="Malacrida G."/>
            <person name="Simionati B."/>
            <person name="Cannata N."/>
            <person name="Romualdi C."/>
            <person name="Bartlett D.H."/>
            <person name="Valle G."/>
        </authorList>
    </citation>
    <scope>NUCLEOTIDE SEQUENCE [LARGE SCALE GENOMIC DNA]</scope>
    <source>
        <strain evidence="3">ATCC BAA-1253 / SS9</strain>
    </source>
</reference>
<protein>
    <recommendedName>
        <fullName evidence="1">C2H2-type domain-containing protein</fullName>
    </recommendedName>
</protein>
<sequence>MRESFTMPHAQTQIASSHSHHAISCNHCDYHVTNIQPQVYVIDPNGKRISTDSISQSMTALYGINQQVVEAVMTGKNEDDNAKALHQMVLTLSGKLYRHNCQQCANQFSLNPQKDNHACPHCWSQSIVQMSGGEQCPKCQQGELN</sequence>
<accession>Q6LMQ2</accession>
<dbReference type="PROSITE" id="PS00028">
    <property type="entry name" value="ZINC_FINGER_C2H2_1"/>
    <property type="match status" value="1"/>
</dbReference>
<evidence type="ECO:0000313" key="2">
    <source>
        <dbReference type="EMBL" id="CAG21425.1"/>
    </source>
</evidence>
<gene>
    <name evidence="2" type="ordered locus">PBPRA3110</name>
</gene>
<dbReference type="AlphaFoldDB" id="Q6LMQ2"/>
<dbReference type="InterPro" id="IPR013087">
    <property type="entry name" value="Znf_C2H2_type"/>
</dbReference>
<dbReference type="Proteomes" id="UP000000593">
    <property type="component" value="Chromosome 1"/>
</dbReference>
<name>Q6LMQ2_PHOPR</name>
<evidence type="ECO:0000259" key="1">
    <source>
        <dbReference type="PROSITE" id="PS00028"/>
    </source>
</evidence>
<dbReference type="HOGENOM" id="CLU_1843258_0_0_6"/>
<feature type="domain" description="C2H2-type" evidence="1">
    <location>
        <begin position="101"/>
        <end position="121"/>
    </location>
</feature>
<dbReference type="KEGG" id="ppr:PBPRA3110"/>